<feature type="region of interest" description="Disordered" evidence="1">
    <location>
        <begin position="1"/>
        <end position="32"/>
    </location>
</feature>
<dbReference type="AlphaFoldDB" id="A0A8D8Y485"/>
<dbReference type="EMBL" id="HBUF01359886">
    <property type="protein sequence ID" value="CAG6720107.1"/>
    <property type="molecule type" value="Transcribed_RNA"/>
</dbReference>
<evidence type="ECO:0000256" key="1">
    <source>
        <dbReference type="SAM" id="MobiDB-lite"/>
    </source>
</evidence>
<sequence length="105" mass="12724">MSLDILQPRPSKMRTMPLKTNPKNNQKQLSNQLMRRKRNKIYLILFVNEDKMGTSWSGGLVFITAGERREEREERERGRERKREGETIFSRLHYFPLFIYLTFWS</sequence>
<feature type="compositionally biased region" description="Polar residues" evidence="1">
    <location>
        <begin position="21"/>
        <end position="32"/>
    </location>
</feature>
<name>A0A8D8Y485_9HEMI</name>
<evidence type="ECO:0000313" key="2">
    <source>
        <dbReference type="EMBL" id="CAG6720107.1"/>
    </source>
</evidence>
<reference evidence="2" key="1">
    <citation type="submission" date="2021-05" db="EMBL/GenBank/DDBJ databases">
        <authorList>
            <person name="Alioto T."/>
            <person name="Alioto T."/>
            <person name="Gomez Garrido J."/>
        </authorList>
    </citation>
    <scope>NUCLEOTIDE SEQUENCE</scope>
</reference>
<proteinExistence type="predicted"/>
<organism evidence="2">
    <name type="scientific">Cacopsylla melanoneura</name>
    <dbReference type="NCBI Taxonomy" id="428564"/>
    <lineage>
        <taxon>Eukaryota</taxon>
        <taxon>Metazoa</taxon>
        <taxon>Ecdysozoa</taxon>
        <taxon>Arthropoda</taxon>
        <taxon>Hexapoda</taxon>
        <taxon>Insecta</taxon>
        <taxon>Pterygota</taxon>
        <taxon>Neoptera</taxon>
        <taxon>Paraneoptera</taxon>
        <taxon>Hemiptera</taxon>
        <taxon>Sternorrhyncha</taxon>
        <taxon>Psylloidea</taxon>
        <taxon>Psyllidae</taxon>
        <taxon>Psyllinae</taxon>
        <taxon>Cacopsylla</taxon>
    </lineage>
</organism>
<accession>A0A8D8Y485</accession>
<protein>
    <submittedName>
        <fullName evidence="2">Uncharacterized protein</fullName>
    </submittedName>
</protein>